<dbReference type="InterPro" id="IPR011047">
    <property type="entry name" value="Quinoprotein_ADH-like_sf"/>
</dbReference>
<organism evidence="6 7">
    <name type="scientific">Aquariibacter albus</name>
    <dbReference type="NCBI Taxonomy" id="2759899"/>
    <lineage>
        <taxon>Bacteria</taxon>
        <taxon>Pseudomonadati</taxon>
        <taxon>Pseudomonadota</taxon>
        <taxon>Betaproteobacteria</taxon>
        <taxon>Burkholderiales</taxon>
        <taxon>Sphaerotilaceae</taxon>
        <taxon>Aquariibacter</taxon>
    </lineage>
</organism>
<evidence type="ECO:0000256" key="3">
    <source>
        <dbReference type="ARBA" id="ARBA00023002"/>
    </source>
</evidence>
<evidence type="ECO:0000256" key="2">
    <source>
        <dbReference type="ARBA" id="ARBA00008156"/>
    </source>
</evidence>
<keyword evidence="4" id="KW-0732">Signal</keyword>
<dbReference type="PROSITE" id="PS51318">
    <property type="entry name" value="TAT"/>
    <property type="match status" value="1"/>
</dbReference>
<dbReference type="GO" id="GO:0016491">
    <property type="term" value="F:oxidoreductase activity"/>
    <property type="evidence" value="ECO:0007669"/>
    <property type="project" value="UniProtKB-KW"/>
</dbReference>
<dbReference type="PANTHER" id="PTHR32303">
    <property type="entry name" value="QUINOPROTEIN ALCOHOL DEHYDROGENASE (CYTOCHROME C)"/>
    <property type="match status" value="1"/>
</dbReference>
<protein>
    <submittedName>
        <fullName evidence="6">PQQ-binding-like beta-propeller repeat protein</fullName>
    </submittedName>
</protein>
<dbReference type="InterPro" id="IPR018391">
    <property type="entry name" value="PQQ_b-propeller_rpt"/>
</dbReference>
<feature type="domain" description="Pyrrolo-quinoline quinone repeat" evidence="5">
    <location>
        <begin position="461"/>
        <end position="522"/>
    </location>
</feature>
<dbReference type="SMART" id="SM00564">
    <property type="entry name" value="PQQ"/>
    <property type="match status" value="5"/>
</dbReference>
<comment type="similarity">
    <text evidence="2">Belongs to the bacterial PQQ dehydrogenase family.</text>
</comment>
<dbReference type="Pfam" id="PF01011">
    <property type="entry name" value="PQQ"/>
    <property type="match status" value="2"/>
</dbReference>
<comment type="cofactor">
    <cofactor evidence="1">
        <name>pyrroloquinoline quinone</name>
        <dbReference type="ChEBI" id="CHEBI:58442"/>
    </cofactor>
</comment>
<feature type="domain" description="Pyrrolo-quinoline quinone repeat" evidence="5">
    <location>
        <begin position="42"/>
        <end position="346"/>
    </location>
</feature>
<dbReference type="Proteomes" id="UP000586093">
    <property type="component" value="Unassembled WGS sequence"/>
</dbReference>
<accession>A0A839HNT3</accession>
<name>A0A839HNT3_9BURK</name>
<evidence type="ECO:0000256" key="1">
    <source>
        <dbReference type="ARBA" id="ARBA00001931"/>
    </source>
</evidence>
<feature type="chain" id="PRO_5032566313" evidence="4">
    <location>
        <begin position="36"/>
        <end position="559"/>
    </location>
</feature>
<feature type="signal peptide" evidence="4">
    <location>
        <begin position="1"/>
        <end position="35"/>
    </location>
</feature>
<gene>
    <name evidence="6" type="ORF">H4F90_14305</name>
</gene>
<dbReference type="EMBL" id="JACIVI010000006">
    <property type="protein sequence ID" value="MBB1163142.1"/>
    <property type="molecule type" value="Genomic_DNA"/>
</dbReference>
<dbReference type="SUPFAM" id="SSF50998">
    <property type="entry name" value="Quinoprotein alcohol dehydrogenase-like"/>
    <property type="match status" value="1"/>
</dbReference>
<evidence type="ECO:0000256" key="4">
    <source>
        <dbReference type="SAM" id="SignalP"/>
    </source>
</evidence>
<dbReference type="AlphaFoldDB" id="A0A839HNT3"/>
<evidence type="ECO:0000313" key="6">
    <source>
        <dbReference type="EMBL" id="MBB1163142.1"/>
    </source>
</evidence>
<keyword evidence="7" id="KW-1185">Reference proteome</keyword>
<proteinExistence type="inferred from homology"/>
<keyword evidence="3" id="KW-0560">Oxidoreductase</keyword>
<dbReference type="PANTHER" id="PTHR32303:SF20">
    <property type="entry name" value="QUINOPROTEIN ETHANOL DEHYDROGENASE"/>
    <property type="match status" value="1"/>
</dbReference>
<evidence type="ECO:0000259" key="5">
    <source>
        <dbReference type="Pfam" id="PF01011"/>
    </source>
</evidence>
<evidence type="ECO:0000313" key="7">
    <source>
        <dbReference type="Proteomes" id="UP000586093"/>
    </source>
</evidence>
<reference evidence="6 7" key="1">
    <citation type="submission" date="2020-08" db="EMBL/GenBank/DDBJ databases">
        <title>Aquariorum lacteus gen. nov., sp. nov., a new member of the family Comamonadaceae, isolated from freshwater aquarium.</title>
        <authorList>
            <person name="Chun S.-J."/>
        </authorList>
    </citation>
    <scope>NUCLEOTIDE SEQUENCE [LARGE SCALE GENOMIC DNA]</scope>
    <source>
        <strain evidence="6 7">SJAQ100</strain>
    </source>
</reference>
<dbReference type="InterPro" id="IPR002372">
    <property type="entry name" value="PQQ_rpt_dom"/>
</dbReference>
<dbReference type="InterPro" id="IPR006311">
    <property type="entry name" value="TAT_signal"/>
</dbReference>
<sequence length="559" mass="59951">MTYPTTTSRRPSLRKLMQRTGLAAGLLALAGTAAAELAGSNWPEYHGDWRGWRYSPLEQINKSNIAKLKVAWIHQPGEITQGLQATPIVLDGVLYYAASANKTFAVEAATGRTLWSYAPEMDAVYQKSLFGFYTRGISVGRGKVYLGTSDGQLIALDQKTGKEVWKTRIVDPKACHGCNFTSAPILAGKALIAGPTGGDLAQRGKLHAVDAETGKPLWALDTIKDDPKSWPGKSGNSGGGGAWLSGQYDAKNDTYFIGTSNPAPDYNPQARAGDNLYTSTLLALDPATGRIKWHHQEIPNDGWDFDAAYEFVMLEKDGKELLMHLNKGGFVTVLDRKTGQVQDVWKFAEHVDWVQTVDRKTGALVGRRAPQPGKSDVFCPSALGARSWNAGAYSPQTKLWYSNGHELCAKVTIAAQPVESLAFSQPYFDVSAIDFVGPGGKPASARFAAYDPITGQRAWSLPSEVPGLAHVLATGGGLVFNGDPRGILRAHDAGTGKELWQFNVGSGMRGGIVSYSAGGKQYLVVATGFGSLFPGFSSGAWPEFKDVRGGAALVAFTVE</sequence>
<comment type="caution">
    <text evidence="6">The sequence shown here is derived from an EMBL/GenBank/DDBJ whole genome shotgun (WGS) entry which is preliminary data.</text>
</comment>
<dbReference type="Gene3D" id="2.140.10.10">
    <property type="entry name" value="Quinoprotein alcohol dehydrogenase-like superfamily"/>
    <property type="match status" value="1"/>
</dbReference>
<dbReference type="RefSeq" id="WP_182665767.1">
    <property type="nucleotide sequence ID" value="NZ_JACIVI010000006.1"/>
</dbReference>